<evidence type="ECO:0000256" key="4">
    <source>
        <dbReference type="ARBA" id="ARBA00022989"/>
    </source>
</evidence>
<dbReference type="PANTHER" id="PTHR43791:SF54">
    <property type="entry name" value="MAJOR FACILITATOR SUPERFAMILY (MFS) PROFILE DOMAIN-CONTAINING PROTEIN-RELATED"/>
    <property type="match status" value="1"/>
</dbReference>
<dbReference type="GO" id="GO:0022857">
    <property type="term" value="F:transmembrane transporter activity"/>
    <property type="evidence" value="ECO:0007669"/>
    <property type="project" value="TreeGrafter"/>
</dbReference>
<evidence type="ECO:0000256" key="6">
    <source>
        <dbReference type="SAM" id="Phobius"/>
    </source>
</evidence>
<dbReference type="InterPro" id="IPR036259">
    <property type="entry name" value="MFS_trans_sf"/>
</dbReference>
<keyword evidence="5 6" id="KW-0472">Membrane</keyword>
<feature type="transmembrane region" description="Helical" evidence="6">
    <location>
        <begin position="36"/>
        <end position="53"/>
    </location>
</feature>
<gene>
    <name evidence="7" type="ORF">FALBO_8403</name>
</gene>
<keyword evidence="3 6" id="KW-0812">Transmembrane</keyword>
<comment type="caution">
    <text evidence="7">The sequence shown here is derived from an EMBL/GenBank/DDBJ whole genome shotgun (WGS) entry which is preliminary data.</text>
</comment>
<name>A0A8H4LB88_9HYPO</name>
<evidence type="ECO:0000256" key="1">
    <source>
        <dbReference type="ARBA" id="ARBA00004141"/>
    </source>
</evidence>
<dbReference type="AlphaFoldDB" id="A0A8H4LB88"/>
<dbReference type="Proteomes" id="UP000554235">
    <property type="component" value="Unassembled WGS sequence"/>
</dbReference>
<dbReference type="PANTHER" id="PTHR43791">
    <property type="entry name" value="PERMEASE-RELATED"/>
    <property type="match status" value="1"/>
</dbReference>
<dbReference type="OrthoDB" id="2962993at2759"/>
<dbReference type="SUPFAM" id="SSF103473">
    <property type="entry name" value="MFS general substrate transporter"/>
    <property type="match status" value="1"/>
</dbReference>
<dbReference type="Gene3D" id="1.20.1250.20">
    <property type="entry name" value="MFS general substrate transporter like domains"/>
    <property type="match status" value="1"/>
</dbReference>
<evidence type="ECO:0000313" key="7">
    <source>
        <dbReference type="EMBL" id="KAF4464749.1"/>
    </source>
</evidence>
<comment type="subcellular location">
    <subcellularLocation>
        <location evidence="1">Membrane</location>
        <topology evidence="1">Multi-pass membrane protein</topology>
    </subcellularLocation>
</comment>
<dbReference type="GO" id="GO:0016020">
    <property type="term" value="C:membrane"/>
    <property type="evidence" value="ECO:0007669"/>
    <property type="project" value="UniProtKB-SubCell"/>
</dbReference>
<evidence type="ECO:0000313" key="8">
    <source>
        <dbReference type="Proteomes" id="UP000554235"/>
    </source>
</evidence>
<accession>A0A8H4LB88</accession>
<keyword evidence="8" id="KW-1185">Reference proteome</keyword>
<evidence type="ECO:0000256" key="2">
    <source>
        <dbReference type="ARBA" id="ARBA00022448"/>
    </source>
</evidence>
<feature type="transmembrane region" description="Helical" evidence="6">
    <location>
        <begin position="84"/>
        <end position="106"/>
    </location>
</feature>
<protein>
    <submittedName>
        <fullName evidence="7">Transporter</fullName>
    </submittedName>
</protein>
<sequence>MVMASTSAPNYALKVTMPQIMRNVGFKSQTAQLLTAPPYICGAITAIVVALYADRSTRRMLFIVASQSLLIIAYAVLFVTPDQIASKVAVCYLCVLFACIGIYPIIPTCLVWTINSLANVDKRPTRIAFIMCMDNTPEC</sequence>
<feature type="transmembrane region" description="Helical" evidence="6">
    <location>
        <begin position="60"/>
        <end position="78"/>
    </location>
</feature>
<proteinExistence type="predicted"/>
<evidence type="ECO:0000256" key="3">
    <source>
        <dbReference type="ARBA" id="ARBA00022692"/>
    </source>
</evidence>
<reference evidence="7 8" key="1">
    <citation type="submission" date="2020-01" db="EMBL/GenBank/DDBJ databases">
        <title>Identification and distribution of gene clusters putatively required for synthesis of sphingolipid metabolism inhibitors in phylogenetically diverse species of the filamentous fungus Fusarium.</title>
        <authorList>
            <person name="Kim H.-S."/>
            <person name="Busman M."/>
            <person name="Brown D.W."/>
            <person name="Divon H."/>
            <person name="Uhlig S."/>
            <person name="Proctor R.H."/>
        </authorList>
    </citation>
    <scope>NUCLEOTIDE SEQUENCE [LARGE SCALE GENOMIC DNA]</scope>
    <source>
        <strain evidence="7 8">NRRL 20459</strain>
    </source>
</reference>
<evidence type="ECO:0000256" key="5">
    <source>
        <dbReference type="ARBA" id="ARBA00023136"/>
    </source>
</evidence>
<dbReference type="EMBL" id="JAADYS010001145">
    <property type="protein sequence ID" value="KAF4464749.1"/>
    <property type="molecule type" value="Genomic_DNA"/>
</dbReference>
<organism evidence="7 8">
    <name type="scientific">Fusarium albosuccineum</name>
    <dbReference type="NCBI Taxonomy" id="1237068"/>
    <lineage>
        <taxon>Eukaryota</taxon>
        <taxon>Fungi</taxon>
        <taxon>Dikarya</taxon>
        <taxon>Ascomycota</taxon>
        <taxon>Pezizomycotina</taxon>
        <taxon>Sordariomycetes</taxon>
        <taxon>Hypocreomycetidae</taxon>
        <taxon>Hypocreales</taxon>
        <taxon>Nectriaceae</taxon>
        <taxon>Fusarium</taxon>
        <taxon>Fusarium decemcellulare species complex</taxon>
    </lineage>
</organism>
<keyword evidence="4 6" id="KW-1133">Transmembrane helix</keyword>
<keyword evidence="2" id="KW-0813">Transport</keyword>